<keyword evidence="11" id="KW-0175">Coiled coil</keyword>
<organism evidence="13 14">
    <name type="scientific">Mitsuokella jalaludinii</name>
    <dbReference type="NCBI Taxonomy" id="187979"/>
    <lineage>
        <taxon>Bacteria</taxon>
        <taxon>Bacillati</taxon>
        <taxon>Bacillota</taxon>
        <taxon>Negativicutes</taxon>
        <taxon>Selenomonadales</taxon>
        <taxon>Selenomonadaceae</taxon>
        <taxon>Mitsuokella</taxon>
    </lineage>
</organism>
<dbReference type="InterPro" id="IPR016454">
    <property type="entry name" value="Cysteine_dSase"/>
</dbReference>
<evidence type="ECO:0000256" key="5">
    <source>
        <dbReference type="ARBA" id="ARBA00022723"/>
    </source>
</evidence>
<comment type="catalytic activity">
    <reaction evidence="9">
        <text>(sulfur carrier)-H + L-cysteine = (sulfur carrier)-SH + L-alanine</text>
        <dbReference type="Rhea" id="RHEA:43892"/>
        <dbReference type="Rhea" id="RHEA-COMP:14737"/>
        <dbReference type="Rhea" id="RHEA-COMP:14739"/>
        <dbReference type="ChEBI" id="CHEBI:29917"/>
        <dbReference type="ChEBI" id="CHEBI:35235"/>
        <dbReference type="ChEBI" id="CHEBI:57972"/>
        <dbReference type="ChEBI" id="CHEBI:64428"/>
        <dbReference type="EC" id="2.8.1.7"/>
    </reaction>
</comment>
<evidence type="ECO:0000313" key="13">
    <source>
        <dbReference type="EMBL" id="CUN97467.1"/>
    </source>
</evidence>
<dbReference type="PROSITE" id="PS00595">
    <property type="entry name" value="AA_TRANSFER_CLASS_5"/>
    <property type="match status" value="1"/>
</dbReference>
<name>A0A174B9L0_9FIRM</name>
<comment type="similarity">
    <text evidence="2">Belongs to the class-V pyridoxal-phosphate-dependent aminotransferase family. NifS/IscS subfamily.</text>
</comment>
<dbReference type="InterPro" id="IPR015421">
    <property type="entry name" value="PyrdxlP-dep_Trfase_major"/>
</dbReference>
<evidence type="ECO:0000256" key="3">
    <source>
        <dbReference type="ARBA" id="ARBA00012239"/>
    </source>
</evidence>
<dbReference type="PANTHER" id="PTHR11601:SF34">
    <property type="entry name" value="CYSTEINE DESULFURASE"/>
    <property type="match status" value="1"/>
</dbReference>
<evidence type="ECO:0000313" key="14">
    <source>
        <dbReference type="Proteomes" id="UP000095546"/>
    </source>
</evidence>
<evidence type="ECO:0000256" key="1">
    <source>
        <dbReference type="ARBA" id="ARBA00001933"/>
    </source>
</evidence>
<evidence type="ECO:0000256" key="9">
    <source>
        <dbReference type="ARBA" id="ARBA00050776"/>
    </source>
</evidence>
<evidence type="ECO:0000256" key="10">
    <source>
        <dbReference type="RuleBase" id="RU004504"/>
    </source>
</evidence>
<dbReference type="Gene3D" id="3.90.1150.10">
    <property type="entry name" value="Aspartate Aminotransferase, domain 1"/>
    <property type="match status" value="1"/>
</dbReference>
<dbReference type="OrthoDB" id="9808002at2"/>
<dbReference type="STRING" id="187979.ERS852385_01823"/>
<accession>A0A174B9L0</accession>
<dbReference type="Pfam" id="PF00266">
    <property type="entry name" value="Aminotran_5"/>
    <property type="match status" value="1"/>
</dbReference>
<dbReference type="InterPro" id="IPR015424">
    <property type="entry name" value="PyrdxlP-dep_Trfase"/>
</dbReference>
<keyword evidence="6" id="KW-0663">Pyridoxal phosphate</keyword>
<dbReference type="InterPro" id="IPR020578">
    <property type="entry name" value="Aminotrans_V_PyrdxlP_BS"/>
</dbReference>
<keyword evidence="4 13" id="KW-0808">Transferase</keyword>
<keyword evidence="14" id="KW-1185">Reference proteome</keyword>
<feature type="domain" description="Aminotransferase class V" evidence="12">
    <location>
        <begin position="2"/>
        <end position="361"/>
    </location>
</feature>
<evidence type="ECO:0000256" key="7">
    <source>
        <dbReference type="ARBA" id="ARBA00023004"/>
    </source>
</evidence>
<dbReference type="Gene3D" id="1.10.260.50">
    <property type="match status" value="1"/>
</dbReference>
<dbReference type="InterPro" id="IPR015422">
    <property type="entry name" value="PyrdxlP-dep_Trfase_small"/>
</dbReference>
<proteinExistence type="inferred from homology"/>
<dbReference type="EC" id="2.8.1.7" evidence="3"/>
<dbReference type="GO" id="GO:0046872">
    <property type="term" value="F:metal ion binding"/>
    <property type="evidence" value="ECO:0007669"/>
    <property type="project" value="UniProtKB-KW"/>
</dbReference>
<dbReference type="GO" id="GO:0031071">
    <property type="term" value="F:cysteine desulfurase activity"/>
    <property type="evidence" value="ECO:0007669"/>
    <property type="project" value="UniProtKB-EC"/>
</dbReference>
<dbReference type="InterPro" id="IPR000192">
    <property type="entry name" value="Aminotrans_V_dom"/>
</dbReference>
<evidence type="ECO:0000256" key="4">
    <source>
        <dbReference type="ARBA" id="ARBA00022679"/>
    </source>
</evidence>
<reference evidence="13 14" key="1">
    <citation type="submission" date="2015-09" db="EMBL/GenBank/DDBJ databases">
        <authorList>
            <consortium name="Pathogen Informatics"/>
        </authorList>
    </citation>
    <scope>NUCLEOTIDE SEQUENCE [LARGE SCALE GENOMIC DNA]</scope>
    <source>
        <strain evidence="13 14">2789STDY5608828</strain>
    </source>
</reference>
<dbReference type="SUPFAM" id="SSF53383">
    <property type="entry name" value="PLP-dependent transferases"/>
    <property type="match status" value="1"/>
</dbReference>
<evidence type="ECO:0000259" key="12">
    <source>
        <dbReference type="Pfam" id="PF00266"/>
    </source>
</evidence>
<dbReference type="PANTHER" id="PTHR11601">
    <property type="entry name" value="CYSTEINE DESULFURYLASE FAMILY MEMBER"/>
    <property type="match status" value="1"/>
</dbReference>
<keyword evidence="8" id="KW-0411">Iron-sulfur</keyword>
<protein>
    <recommendedName>
        <fullName evidence="3">cysteine desulfurase</fullName>
        <ecNumber evidence="3">2.8.1.7</ecNumber>
    </recommendedName>
</protein>
<feature type="coiled-coil region" evidence="11">
    <location>
        <begin position="247"/>
        <end position="274"/>
    </location>
</feature>
<evidence type="ECO:0000256" key="8">
    <source>
        <dbReference type="ARBA" id="ARBA00023014"/>
    </source>
</evidence>
<keyword evidence="5" id="KW-0479">Metal-binding</keyword>
<evidence type="ECO:0000256" key="11">
    <source>
        <dbReference type="SAM" id="Coils"/>
    </source>
</evidence>
<dbReference type="Proteomes" id="UP000095546">
    <property type="component" value="Unassembled WGS sequence"/>
</dbReference>
<evidence type="ECO:0000256" key="2">
    <source>
        <dbReference type="ARBA" id="ARBA00006490"/>
    </source>
</evidence>
<dbReference type="GO" id="GO:0051536">
    <property type="term" value="F:iron-sulfur cluster binding"/>
    <property type="evidence" value="ECO:0007669"/>
    <property type="project" value="UniProtKB-KW"/>
</dbReference>
<dbReference type="EMBL" id="CYYU01000017">
    <property type="protein sequence ID" value="CUN97467.1"/>
    <property type="molecule type" value="Genomic_DNA"/>
</dbReference>
<dbReference type="AlphaFoldDB" id="A0A174B9L0"/>
<evidence type="ECO:0000256" key="6">
    <source>
        <dbReference type="ARBA" id="ARBA00022898"/>
    </source>
</evidence>
<comment type="cofactor">
    <cofactor evidence="1 10">
        <name>pyridoxal 5'-phosphate</name>
        <dbReference type="ChEBI" id="CHEBI:597326"/>
    </cofactor>
</comment>
<gene>
    <name evidence="13" type="primary">nifS</name>
    <name evidence="13" type="ORF">ERS852385_01823</name>
</gene>
<dbReference type="RefSeq" id="WP_055162379.1">
    <property type="nucleotide sequence ID" value="NZ_CABIWZ010000017.1"/>
</dbReference>
<dbReference type="FunFam" id="3.40.640.10:FF:000084">
    <property type="entry name" value="IscS-like cysteine desulfurase"/>
    <property type="match status" value="1"/>
</dbReference>
<dbReference type="PIRSF" id="PIRSF005572">
    <property type="entry name" value="NifS"/>
    <property type="match status" value="1"/>
</dbReference>
<keyword evidence="7" id="KW-0408">Iron</keyword>
<dbReference type="Gene3D" id="3.40.640.10">
    <property type="entry name" value="Type I PLP-dependent aspartate aminotransferase-like (Major domain)"/>
    <property type="match status" value="1"/>
</dbReference>
<sequence>MIYADNAATTKLCKEAYDAMKTYLLDEYGNASQPYFFAKPAKKALKQARETIASCIGADPEEIYFTSGGTESDNWVIKASLFFDKEKNEIITSRIEHHAILNSCSTVQPLGIPVTYLSVDSTGIIHPTELERCVSNRTSLVSIMYGNNEIGTIEPIKELAEIAHTHGALFHTDAVQAVGHVPINVYDLNVDLLSASAHKFNGPKGIGFLYIKKGVTIHPYANGGSQERGNRAGTENVAGIVGMAAALQKNTTQIEEGQRRLKVLEETLVSYLKQAGLDFIRNGAENHLPGNVSLSFRGADGEMLLHRLDLKGICISTGSACDSVNTQVSHVIKAIDVPKEYAEGTIRITFGADNTEDDVNQIANAIIQVMLESK</sequence>